<organism evidence="1 2">
    <name type="scientific">Cinnamomum micranthum f. kanehirae</name>
    <dbReference type="NCBI Taxonomy" id="337451"/>
    <lineage>
        <taxon>Eukaryota</taxon>
        <taxon>Viridiplantae</taxon>
        <taxon>Streptophyta</taxon>
        <taxon>Embryophyta</taxon>
        <taxon>Tracheophyta</taxon>
        <taxon>Spermatophyta</taxon>
        <taxon>Magnoliopsida</taxon>
        <taxon>Magnoliidae</taxon>
        <taxon>Laurales</taxon>
        <taxon>Lauraceae</taxon>
        <taxon>Cinnamomum</taxon>
    </lineage>
</organism>
<evidence type="ECO:0000313" key="1">
    <source>
        <dbReference type="EMBL" id="RWR88149.1"/>
    </source>
</evidence>
<gene>
    <name evidence="1" type="ORF">CKAN_01713800</name>
</gene>
<keyword evidence="2" id="KW-1185">Reference proteome</keyword>
<dbReference type="Proteomes" id="UP000283530">
    <property type="component" value="Unassembled WGS sequence"/>
</dbReference>
<reference evidence="1 2" key="1">
    <citation type="journal article" date="2019" name="Nat. Plants">
        <title>Stout camphor tree genome fills gaps in understanding of flowering plant genome evolution.</title>
        <authorList>
            <person name="Chaw S.M."/>
            <person name="Liu Y.C."/>
            <person name="Wu Y.W."/>
            <person name="Wang H.Y."/>
            <person name="Lin C.I."/>
            <person name="Wu C.S."/>
            <person name="Ke H.M."/>
            <person name="Chang L.Y."/>
            <person name="Hsu C.Y."/>
            <person name="Yang H.T."/>
            <person name="Sudianto E."/>
            <person name="Hsu M.H."/>
            <person name="Wu K.P."/>
            <person name="Wang L.N."/>
            <person name="Leebens-Mack J.H."/>
            <person name="Tsai I.J."/>
        </authorList>
    </citation>
    <scope>NUCLEOTIDE SEQUENCE [LARGE SCALE GENOMIC DNA]</scope>
    <source>
        <strain evidence="2">cv. Chaw 1501</strain>
        <tissue evidence="1">Young leaves</tissue>
    </source>
</reference>
<name>A0A3S3NA56_9MAGN</name>
<dbReference type="EMBL" id="QPKB01000007">
    <property type="protein sequence ID" value="RWR88149.1"/>
    <property type="molecule type" value="Genomic_DNA"/>
</dbReference>
<accession>A0A3S3NA56</accession>
<proteinExistence type="predicted"/>
<protein>
    <submittedName>
        <fullName evidence="1">Uncharacterized protein</fullName>
    </submittedName>
</protein>
<comment type="caution">
    <text evidence="1">The sequence shown here is derived from an EMBL/GenBank/DDBJ whole genome shotgun (WGS) entry which is preliminary data.</text>
</comment>
<evidence type="ECO:0000313" key="2">
    <source>
        <dbReference type="Proteomes" id="UP000283530"/>
    </source>
</evidence>
<dbReference type="AlphaFoldDB" id="A0A3S3NA56"/>
<sequence length="86" mass="9793">MEELEAGERKRKGETWENAQIVSSFLVPVPMVSDDNLHLRRRQPDRSPPHSSSLPKGLCFFSLFSRSEAGLHLSLSISVTEEEQRK</sequence>